<evidence type="ECO:0000313" key="3">
    <source>
        <dbReference type="Proteomes" id="UP000036176"/>
    </source>
</evidence>
<feature type="chain" id="PRO_5005283833" description="PASTA domain-containing protein" evidence="1">
    <location>
        <begin position="29"/>
        <end position="118"/>
    </location>
</feature>
<proteinExistence type="predicted"/>
<keyword evidence="3" id="KW-1185">Reference proteome</keyword>
<keyword evidence="1" id="KW-0732">Signal</keyword>
<dbReference type="RefSeq" id="WP_048417284.1">
    <property type="nucleotide sequence ID" value="NZ_JYNX01000023.1"/>
</dbReference>
<sequence length="118" mass="12711" precursor="true">MRRQVMAASLMTVVIVAGAAGVASPAAADTTDAASTWDMPDVKGAVLQTAVNDVKSAADPRELQFVFDDTKGNRDVMNLTNWTVCWQYPKAEATVSPKVKKISFGVKRLNDSNCYKQG</sequence>
<evidence type="ECO:0000256" key="1">
    <source>
        <dbReference type="SAM" id="SignalP"/>
    </source>
</evidence>
<name>A0A0J6WMQ6_MYCCU</name>
<evidence type="ECO:0000313" key="2">
    <source>
        <dbReference type="EMBL" id="KMO83353.1"/>
    </source>
</evidence>
<reference evidence="2 3" key="1">
    <citation type="journal article" date="2015" name="Genome Biol. Evol.">
        <title>Characterization of Three Mycobacterium spp. with Potential Use in Bioremediation by Genome Sequencing and Comparative Genomics.</title>
        <authorList>
            <person name="Das S."/>
            <person name="Pettersson B.M."/>
            <person name="Behra P.R."/>
            <person name="Ramesh M."/>
            <person name="Dasgupta S."/>
            <person name="Bhattacharya A."/>
            <person name="Kirsebom L.A."/>
        </authorList>
    </citation>
    <scope>NUCLEOTIDE SEQUENCE [LARGE SCALE GENOMIC DNA]</scope>
    <source>
        <strain evidence="2 3">DSM 44219</strain>
    </source>
</reference>
<organism evidence="2 3">
    <name type="scientific">Mycolicibacterium chubuense</name>
    <name type="common">Mycobacterium chubuense</name>
    <dbReference type="NCBI Taxonomy" id="1800"/>
    <lineage>
        <taxon>Bacteria</taxon>
        <taxon>Bacillati</taxon>
        <taxon>Actinomycetota</taxon>
        <taxon>Actinomycetes</taxon>
        <taxon>Mycobacteriales</taxon>
        <taxon>Mycobacteriaceae</taxon>
        <taxon>Mycolicibacterium</taxon>
    </lineage>
</organism>
<dbReference type="EMBL" id="JYNX01000023">
    <property type="protein sequence ID" value="KMO83353.1"/>
    <property type="molecule type" value="Genomic_DNA"/>
</dbReference>
<dbReference type="AlphaFoldDB" id="A0A0J6WMQ6"/>
<dbReference type="PATRIC" id="fig|1800.3.peg.1196"/>
<dbReference type="Proteomes" id="UP000036176">
    <property type="component" value="Unassembled WGS sequence"/>
</dbReference>
<accession>A0A0J6WMQ6</accession>
<evidence type="ECO:0008006" key="4">
    <source>
        <dbReference type="Google" id="ProtNLM"/>
    </source>
</evidence>
<gene>
    <name evidence="2" type="ORF">MCHUDSM44219_01191</name>
</gene>
<protein>
    <recommendedName>
        <fullName evidence="4">PASTA domain-containing protein</fullName>
    </recommendedName>
</protein>
<feature type="signal peptide" evidence="1">
    <location>
        <begin position="1"/>
        <end position="28"/>
    </location>
</feature>
<comment type="caution">
    <text evidence="2">The sequence shown here is derived from an EMBL/GenBank/DDBJ whole genome shotgun (WGS) entry which is preliminary data.</text>
</comment>